<evidence type="ECO:0000313" key="6">
    <source>
        <dbReference type="Proteomes" id="UP000615796"/>
    </source>
</evidence>
<protein>
    <submittedName>
        <fullName evidence="5">TM2 domain-containing protein</fullName>
    </submittedName>
</protein>
<keyword evidence="4" id="KW-0472">Membrane</keyword>
<dbReference type="Proteomes" id="UP000615796">
    <property type="component" value="Unassembled WGS sequence"/>
</dbReference>
<sequence>MKGTVIDFNQFDHTGLISGEDGNRYPLTIYEWKGEQGPKIGLTVDFFVQDGQATAIYPLPSSKSSKKIVAALLAFFFGSLGVHKFYLGYIKQGLIMLFAFLLGFLLLGIPSAIIGIIAFVEFLIYVTRSDEEFEQTYILSRKPWF</sequence>
<organism evidence="5 6">
    <name type="scientific">Vibrio metschnikovii</name>
    <dbReference type="NCBI Taxonomy" id="28172"/>
    <lineage>
        <taxon>Bacteria</taxon>
        <taxon>Pseudomonadati</taxon>
        <taxon>Pseudomonadota</taxon>
        <taxon>Gammaproteobacteria</taxon>
        <taxon>Vibrionales</taxon>
        <taxon>Vibrionaceae</taxon>
        <taxon>Vibrio</taxon>
    </lineage>
</organism>
<gene>
    <name evidence="5" type="ORF">H8Q88_04575</name>
</gene>
<keyword evidence="3" id="KW-1133">Transmembrane helix</keyword>
<dbReference type="EMBL" id="JACRUP010000002">
    <property type="protein sequence ID" value="MBC5850232.1"/>
    <property type="molecule type" value="Genomic_DNA"/>
</dbReference>
<keyword evidence="2" id="KW-0812">Transmembrane</keyword>
<dbReference type="Pfam" id="PF05154">
    <property type="entry name" value="TM2"/>
    <property type="match status" value="1"/>
</dbReference>
<reference evidence="5" key="1">
    <citation type="submission" date="2020-08" db="EMBL/GenBank/DDBJ databases">
        <title>Genome Sequencing and Pan-Genome Analysis of Migratory bird Vibrio Strains, Inner Mongolia.</title>
        <authorList>
            <person name="Zheng L."/>
        </authorList>
    </citation>
    <scope>NUCLEOTIDE SEQUENCE</scope>
    <source>
        <strain evidence="5">M13F</strain>
    </source>
</reference>
<dbReference type="GO" id="GO:0016020">
    <property type="term" value="C:membrane"/>
    <property type="evidence" value="ECO:0007669"/>
    <property type="project" value="UniProtKB-SubCell"/>
</dbReference>
<name>A0A9X0UGR6_VIBME</name>
<dbReference type="InterPro" id="IPR007829">
    <property type="entry name" value="TM2"/>
</dbReference>
<evidence type="ECO:0000256" key="4">
    <source>
        <dbReference type="ARBA" id="ARBA00023136"/>
    </source>
</evidence>
<proteinExistence type="predicted"/>
<accession>A0A9X0UGR6</accession>
<evidence type="ECO:0000256" key="1">
    <source>
        <dbReference type="ARBA" id="ARBA00004141"/>
    </source>
</evidence>
<comment type="subcellular location">
    <subcellularLocation>
        <location evidence="1">Membrane</location>
        <topology evidence="1">Multi-pass membrane protein</topology>
    </subcellularLocation>
</comment>
<comment type="caution">
    <text evidence="5">The sequence shown here is derived from an EMBL/GenBank/DDBJ whole genome shotgun (WGS) entry which is preliminary data.</text>
</comment>
<evidence type="ECO:0000256" key="3">
    <source>
        <dbReference type="ARBA" id="ARBA00022989"/>
    </source>
</evidence>
<dbReference type="AlphaFoldDB" id="A0A9X0UGR6"/>
<evidence type="ECO:0000256" key="2">
    <source>
        <dbReference type="ARBA" id="ARBA00022692"/>
    </source>
</evidence>
<dbReference type="RefSeq" id="WP_154171112.1">
    <property type="nucleotide sequence ID" value="NZ_CAWQCL010000006.1"/>
</dbReference>
<evidence type="ECO:0000313" key="5">
    <source>
        <dbReference type="EMBL" id="MBC5850232.1"/>
    </source>
</evidence>
<keyword evidence="6" id="KW-1185">Reference proteome</keyword>